<dbReference type="AlphaFoldDB" id="A0AAW0A0R0"/>
<evidence type="ECO:0000313" key="2">
    <source>
        <dbReference type="Proteomes" id="UP001362999"/>
    </source>
</evidence>
<protein>
    <submittedName>
        <fullName evidence="1">Uncharacterized protein</fullName>
    </submittedName>
</protein>
<proteinExistence type="predicted"/>
<evidence type="ECO:0000313" key="1">
    <source>
        <dbReference type="EMBL" id="KAK6997037.1"/>
    </source>
</evidence>
<dbReference type="Proteomes" id="UP001362999">
    <property type="component" value="Unassembled WGS sequence"/>
</dbReference>
<reference evidence="1 2" key="1">
    <citation type="journal article" date="2024" name="J Genomics">
        <title>Draft genome sequencing and assembly of Favolaschia claudopus CIRM-BRFM 2984 isolated from oak limbs.</title>
        <authorList>
            <person name="Navarro D."/>
            <person name="Drula E."/>
            <person name="Chaduli D."/>
            <person name="Cazenave R."/>
            <person name="Ahrendt S."/>
            <person name="Wang J."/>
            <person name="Lipzen A."/>
            <person name="Daum C."/>
            <person name="Barry K."/>
            <person name="Grigoriev I.V."/>
            <person name="Favel A."/>
            <person name="Rosso M.N."/>
            <person name="Martin F."/>
        </authorList>
    </citation>
    <scope>NUCLEOTIDE SEQUENCE [LARGE SCALE GENOMIC DNA]</scope>
    <source>
        <strain evidence="1 2">CIRM-BRFM 2984</strain>
    </source>
</reference>
<keyword evidence="2" id="KW-1185">Reference proteome</keyword>
<sequence>MTCETQSAKFEGYSRGAPTVEAKNETLGKRGSWGDEMKVWDKPYFVCRCEMMKVMPIKPTYLTLQVLPRPPPRRAQQNERGGLHHVKLSQRGARPTPSMYYAGGKELYLVDGKKGKRRVDDREIERKKSAGCGEELVEHVFGSPPMPVSSPRSLPSGLPLYDYAIGNAALQGNEGHVPLGRKTVGTAFRCRLVTPDFSARAFDISVAQPYHRSLVN</sequence>
<name>A0AAW0A0R0_9AGAR</name>
<comment type="caution">
    <text evidence="1">The sequence shown here is derived from an EMBL/GenBank/DDBJ whole genome shotgun (WGS) entry which is preliminary data.</text>
</comment>
<dbReference type="EMBL" id="JAWWNJ010000095">
    <property type="protein sequence ID" value="KAK6997037.1"/>
    <property type="molecule type" value="Genomic_DNA"/>
</dbReference>
<accession>A0AAW0A0R0</accession>
<gene>
    <name evidence="1" type="ORF">R3P38DRAFT_2799382</name>
</gene>
<organism evidence="1 2">
    <name type="scientific">Favolaschia claudopus</name>
    <dbReference type="NCBI Taxonomy" id="2862362"/>
    <lineage>
        <taxon>Eukaryota</taxon>
        <taxon>Fungi</taxon>
        <taxon>Dikarya</taxon>
        <taxon>Basidiomycota</taxon>
        <taxon>Agaricomycotina</taxon>
        <taxon>Agaricomycetes</taxon>
        <taxon>Agaricomycetidae</taxon>
        <taxon>Agaricales</taxon>
        <taxon>Marasmiineae</taxon>
        <taxon>Mycenaceae</taxon>
        <taxon>Favolaschia</taxon>
    </lineage>
</organism>